<dbReference type="SMART" id="SM00233">
    <property type="entry name" value="PH"/>
    <property type="match status" value="1"/>
</dbReference>
<dbReference type="FunFam" id="2.30.29.30:FF:000083">
    <property type="entry name" value="Pleckstrin homology domain-containing family A member 5"/>
    <property type="match status" value="1"/>
</dbReference>
<name>A0A3B5K9V1_TAKRU</name>
<dbReference type="SUPFAM" id="SSF51045">
    <property type="entry name" value="WW domain"/>
    <property type="match status" value="2"/>
</dbReference>
<feature type="compositionally biased region" description="Low complexity" evidence="2">
    <location>
        <begin position="148"/>
        <end position="162"/>
    </location>
</feature>
<dbReference type="Gene3D" id="2.30.29.30">
    <property type="entry name" value="Pleckstrin-homology domain (PH domain)/Phosphotyrosine-binding domain (PTB)"/>
    <property type="match status" value="1"/>
</dbReference>
<dbReference type="GO" id="GO:0032266">
    <property type="term" value="F:phosphatidylinositol-3-phosphate binding"/>
    <property type="evidence" value="ECO:0007669"/>
    <property type="project" value="TreeGrafter"/>
</dbReference>
<organism evidence="5 6">
    <name type="scientific">Takifugu rubripes</name>
    <name type="common">Japanese pufferfish</name>
    <name type="synonym">Fugu rubripes</name>
    <dbReference type="NCBI Taxonomy" id="31033"/>
    <lineage>
        <taxon>Eukaryota</taxon>
        <taxon>Metazoa</taxon>
        <taxon>Chordata</taxon>
        <taxon>Craniata</taxon>
        <taxon>Vertebrata</taxon>
        <taxon>Euteleostomi</taxon>
        <taxon>Actinopterygii</taxon>
        <taxon>Neopterygii</taxon>
        <taxon>Teleostei</taxon>
        <taxon>Neoteleostei</taxon>
        <taxon>Acanthomorphata</taxon>
        <taxon>Eupercaria</taxon>
        <taxon>Tetraodontiformes</taxon>
        <taxon>Tetradontoidea</taxon>
        <taxon>Tetraodontidae</taxon>
        <taxon>Takifugu</taxon>
    </lineage>
</organism>
<feature type="domain" description="PH" evidence="3">
    <location>
        <begin position="185"/>
        <end position="284"/>
    </location>
</feature>
<feature type="region of interest" description="Disordered" evidence="2">
    <location>
        <begin position="1046"/>
        <end position="1145"/>
    </location>
</feature>
<feature type="compositionally biased region" description="Polar residues" evidence="2">
    <location>
        <begin position="124"/>
        <end position="144"/>
    </location>
</feature>
<gene>
    <name evidence="5" type="primary">plekha5</name>
</gene>
<dbReference type="InterPro" id="IPR036020">
    <property type="entry name" value="WW_dom_sf"/>
</dbReference>
<dbReference type="InterPro" id="IPR001202">
    <property type="entry name" value="WW_dom"/>
</dbReference>
<feature type="region of interest" description="Disordered" evidence="2">
    <location>
        <begin position="798"/>
        <end position="824"/>
    </location>
</feature>
<dbReference type="PANTHER" id="PTHR12752">
    <property type="entry name" value="PHOSPHOINOSITOL 3-PHOSPHATE-BINDING PROTEIN"/>
    <property type="match status" value="1"/>
</dbReference>
<dbReference type="InterPro" id="IPR057971">
    <property type="entry name" value="PKHA4-7_TBCA"/>
</dbReference>
<reference evidence="5 6" key="1">
    <citation type="journal article" date="2011" name="Genome Biol. Evol.">
        <title>Integration of the genetic map and genome assembly of fugu facilitates insights into distinct features of genome evolution in teleosts and mammals.</title>
        <authorList>
            <person name="Kai W."/>
            <person name="Kikuchi K."/>
            <person name="Tohari S."/>
            <person name="Chew A.K."/>
            <person name="Tay A."/>
            <person name="Fujiwara A."/>
            <person name="Hosoya S."/>
            <person name="Suetake H."/>
            <person name="Naruse K."/>
            <person name="Brenner S."/>
            <person name="Suzuki Y."/>
            <person name="Venkatesh B."/>
        </authorList>
    </citation>
    <scope>NUCLEOTIDE SEQUENCE [LARGE SCALE GENOMIC DNA]</scope>
</reference>
<dbReference type="PROSITE" id="PS50003">
    <property type="entry name" value="PH_DOMAIN"/>
    <property type="match status" value="1"/>
</dbReference>
<feature type="compositionally biased region" description="Basic residues" evidence="2">
    <location>
        <begin position="163"/>
        <end position="172"/>
    </location>
</feature>
<feature type="compositionally biased region" description="Basic and acidic residues" evidence="2">
    <location>
        <begin position="1083"/>
        <end position="1118"/>
    </location>
</feature>
<dbReference type="InterPro" id="IPR011993">
    <property type="entry name" value="PH-like_dom_sf"/>
</dbReference>
<feature type="domain" description="WW" evidence="4">
    <location>
        <begin position="56"/>
        <end position="89"/>
    </location>
</feature>
<dbReference type="PROSITE" id="PS50020">
    <property type="entry name" value="WW_DOMAIN_2"/>
    <property type="match status" value="2"/>
</dbReference>
<evidence type="ECO:0000256" key="1">
    <source>
        <dbReference type="SAM" id="Coils"/>
    </source>
</evidence>
<feature type="region of interest" description="Disordered" evidence="2">
    <location>
        <begin position="106"/>
        <end position="173"/>
    </location>
</feature>
<reference evidence="5" key="2">
    <citation type="submission" date="2025-08" db="UniProtKB">
        <authorList>
            <consortium name="Ensembl"/>
        </authorList>
    </citation>
    <scope>IDENTIFICATION</scope>
</reference>
<feature type="domain" description="WW" evidence="4">
    <location>
        <begin position="11"/>
        <end position="44"/>
    </location>
</feature>
<feature type="coiled-coil region" evidence="1">
    <location>
        <begin position="920"/>
        <end position="947"/>
    </location>
</feature>
<feature type="region of interest" description="Disordered" evidence="2">
    <location>
        <begin position="583"/>
        <end position="606"/>
    </location>
</feature>
<keyword evidence="6" id="KW-1185">Reference proteome</keyword>
<dbReference type="SUPFAM" id="SSF50729">
    <property type="entry name" value="PH domain-like"/>
    <property type="match status" value="1"/>
</dbReference>
<proteinExistence type="predicted"/>
<feature type="compositionally biased region" description="Basic and acidic residues" evidence="2">
    <location>
        <begin position="798"/>
        <end position="807"/>
    </location>
</feature>
<dbReference type="GeneTree" id="ENSGT00940000155728"/>
<feature type="compositionally biased region" description="Polar residues" evidence="2">
    <location>
        <begin position="808"/>
        <end position="824"/>
    </location>
</feature>
<dbReference type="InterPro" id="IPR040392">
    <property type="entry name" value="PKHA4-7_PH"/>
</dbReference>
<feature type="compositionally biased region" description="Low complexity" evidence="2">
    <location>
        <begin position="1052"/>
        <end position="1066"/>
    </location>
</feature>
<feature type="compositionally biased region" description="Polar residues" evidence="2">
    <location>
        <begin position="1225"/>
        <end position="1241"/>
    </location>
</feature>
<evidence type="ECO:0000259" key="4">
    <source>
        <dbReference type="PROSITE" id="PS50020"/>
    </source>
</evidence>
<evidence type="ECO:0000313" key="6">
    <source>
        <dbReference type="Proteomes" id="UP000005226"/>
    </source>
</evidence>
<dbReference type="CDD" id="cd00201">
    <property type="entry name" value="WW"/>
    <property type="match status" value="1"/>
</dbReference>
<dbReference type="PROSITE" id="PS01159">
    <property type="entry name" value="WW_DOMAIN_1"/>
    <property type="match status" value="1"/>
</dbReference>
<reference evidence="5" key="3">
    <citation type="submission" date="2025-09" db="UniProtKB">
        <authorList>
            <consortium name="Ensembl"/>
        </authorList>
    </citation>
    <scope>IDENTIFICATION</scope>
</reference>
<accession>A0A3B5K9V1</accession>
<dbReference type="Proteomes" id="UP000005226">
    <property type="component" value="Chromosome 18"/>
</dbReference>
<dbReference type="GO" id="GO:0080025">
    <property type="term" value="F:phosphatidylinositol-3,5-bisphosphate binding"/>
    <property type="evidence" value="ECO:0007669"/>
    <property type="project" value="TreeGrafter"/>
</dbReference>
<sequence>MAADPQPDWLSCLPPSWSYGVTRDGRIFFLNEEAKSSTWLHPVTGEAVVTGHRKTPDLPTGWEEGYTFEGARCFINHNERKVTCKHPVSGVPSQDNCIFVVNEQPAPKASSEQGSNTDQKERPTSTMSEASNYTGGSDYSNFPGSPNPAVATTTTTTSTRPSRSSKKVHNFGKRSNSIKRNLNAPVVKSSWLYKQDSAGMKLWKKRWFVLSDLCLFYYRDEKEDNILGSILLPSFHISMLSVDDHISKKYAFKATHPNMRTYYFCADTAKEMEAWMKVMTDAALVHTEPAKRLDKFKVDQRRSHELNNLINHRVLTQPEIQNNERNREPLRQHSLSRVDDRRQKDSEKHNGQREREYYTLQRDGERFSLKKDGISYTVQRDGQRYLLHKDGEKYLMRKDGEKLVEKPLVQKEEDKLLVTQTEDKYAPCKDADKYLLTKDGEKYALQRVGERHTLLKEGQRYVPQKEVKRQLSLRETYNNVQVVDRYGTVKEVKKYSTLREGERYACLRDVEKYATVRGGFQRESDRTKISGIKLQPAQAAAIAAAVSAAHQGHASLNPLKATQVNCLGSVPGEQANDYSMVEVDTGSPGKSPNPVQEPERGLTRTSSMQQLENWVRTHRKGVDEDTKSIASYQTLPRQMPSHHAPIVPRYPDGYRTLPRNSLMRPESICSVSGSVYDRVLRPSSTSNFTAAEKRRSLRDDTMWQLYEWQQRQAFSRHSLAPPAGGGHYGTLPSTKTMGNISEVAMAHSIPTSPSHGALALYSTFSPPRQQAALNPNSPHSEVSSPVFRADVTLDHLQKYGCPPERRPASSSVPPQTITPQSLQGKTPEELTLMLIKLRRQQAELNSLREHTVAQLMALSLEGPNAKTDVLSHHLQRNLVYLDNQTGTEDYKDAQSPFDQRVEDVDIDTKLGRLCEQDKAVRMQEDKLQQLHREKHTLETALLSASQELSEQDGSSATAMQSLIQQRDVLQNGLLSTCRELSRVSTELDRSWREYDRLGAEVTLAKSNLLEQLEALGSPQTEPPSQRHIQIQKELWRIQDVMEALAKNKPQRSSDSSVPVPKPLSSLQKNEDRPRSALDQVGFGEREVGRTRMSVEEQLERMRRNQEASSLREKKREPPSRSASFNKDNPFILQTRLPADGGSGADPLELEAALQQLQLQEEKQPGGVKAEDEKVQQDGVKEPGGLQKQLCDSQTVVILDLAPKPQTVEFVNLQPFDDDESREQDLTSSATNTTDNSFQTPEAETLSPELREEDADGTFRDESLEQRLSAPSHRGDDKKHNNNNLLTSQTLTLVSGDT</sequence>
<dbReference type="GO" id="GO:0070273">
    <property type="term" value="F:phosphatidylinositol-4-phosphate binding"/>
    <property type="evidence" value="ECO:0007669"/>
    <property type="project" value="TreeGrafter"/>
</dbReference>
<dbReference type="Pfam" id="PF25541">
    <property type="entry name" value="TBCA_PH"/>
    <property type="match status" value="1"/>
</dbReference>
<dbReference type="CDD" id="cd13248">
    <property type="entry name" value="PH_PEPP1_2_3"/>
    <property type="match status" value="1"/>
</dbReference>
<feature type="compositionally biased region" description="Basic and acidic residues" evidence="2">
    <location>
        <begin position="1160"/>
        <end position="1180"/>
    </location>
</feature>
<evidence type="ECO:0000259" key="3">
    <source>
        <dbReference type="PROSITE" id="PS50003"/>
    </source>
</evidence>
<dbReference type="GO" id="GO:0010314">
    <property type="term" value="F:phosphatidylinositol-5-phosphate binding"/>
    <property type="evidence" value="ECO:0007669"/>
    <property type="project" value="TreeGrafter"/>
</dbReference>
<feature type="region of interest" description="Disordered" evidence="2">
    <location>
        <begin position="1160"/>
        <end position="1185"/>
    </location>
</feature>
<evidence type="ECO:0000313" key="5">
    <source>
        <dbReference type="Ensembl" id="ENSTRUP00000052179.2"/>
    </source>
</evidence>
<dbReference type="Pfam" id="PF00169">
    <property type="entry name" value="PH"/>
    <property type="match status" value="1"/>
</dbReference>
<dbReference type="SMART" id="SM00456">
    <property type="entry name" value="WW"/>
    <property type="match status" value="2"/>
</dbReference>
<feature type="region of interest" description="Disordered" evidence="2">
    <location>
        <begin position="309"/>
        <end position="361"/>
    </location>
</feature>
<dbReference type="Gene3D" id="2.20.70.10">
    <property type="match status" value="2"/>
</dbReference>
<dbReference type="PANTHER" id="PTHR12752:SF3">
    <property type="entry name" value="PLECKSTRIN HOMOLOGY DOMAIN-CONTAINING FAMILY A MEMBER 5"/>
    <property type="match status" value="1"/>
</dbReference>
<feature type="compositionally biased region" description="Basic and acidic residues" evidence="2">
    <location>
        <begin position="322"/>
        <end position="361"/>
    </location>
</feature>
<evidence type="ECO:0000256" key="2">
    <source>
        <dbReference type="SAM" id="MobiDB-lite"/>
    </source>
</evidence>
<feature type="compositionally biased region" description="Low complexity" evidence="2">
    <location>
        <begin position="1281"/>
        <end position="1297"/>
    </location>
</feature>
<dbReference type="Ensembl" id="ENSTRUT00000058177.2">
    <property type="protein sequence ID" value="ENSTRUP00000052179.2"/>
    <property type="gene ID" value="ENSTRUG00000022044.2"/>
</dbReference>
<keyword evidence="1" id="KW-0175">Coiled coil</keyword>
<dbReference type="InterPro" id="IPR001849">
    <property type="entry name" value="PH_domain"/>
</dbReference>
<protein>
    <submittedName>
        <fullName evidence="5">Pleckstrin homology domain containing, family A member 5</fullName>
    </submittedName>
</protein>
<feature type="region of interest" description="Disordered" evidence="2">
    <location>
        <begin position="1212"/>
        <end position="1297"/>
    </location>
</feature>
<dbReference type="GO" id="GO:0005829">
    <property type="term" value="C:cytosol"/>
    <property type="evidence" value="ECO:0007669"/>
    <property type="project" value="TreeGrafter"/>
</dbReference>